<reference evidence="1" key="1">
    <citation type="submission" date="2022-01" db="EMBL/GenBank/DDBJ databases">
        <title>Novel bile acid biosynthetic pathways are enriched in the microbiome of centenarians.</title>
        <authorList>
            <person name="Sato Y."/>
            <person name="Atarashi K."/>
            <person name="Plichta R.D."/>
            <person name="Arai Y."/>
            <person name="Sasajima S."/>
            <person name="Kearney M.S."/>
            <person name="Suda W."/>
            <person name="Takeshita K."/>
            <person name="Sasaki T."/>
            <person name="Okamoto S."/>
            <person name="Skelly N.A."/>
            <person name="Okamura Y."/>
            <person name="Vlamakis H."/>
            <person name="Li Y."/>
            <person name="Tanoue T."/>
            <person name="Takei H."/>
            <person name="Nittono H."/>
            <person name="Narushima S."/>
            <person name="Irie J."/>
            <person name="Itoh H."/>
            <person name="Moriya K."/>
            <person name="Sugiura Y."/>
            <person name="Suematsu M."/>
            <person name="Moritoki N."/>
            <person name="Shibata S."/>
            <person name="Littman R.D."/>
            <person name="Fischbach A.M."/>
            <person name="Uwamino Y."/>
            <person name="Inoue T."/>
            <person name="Honda A."/>
            <person name="Hattori M."/>
            <person name="Murai T."/>
            <person name="Xavier J.R."/>
            <person name="Hirose N."/>
            <person name="Honda K."/>
        </authorList>
    </citation>
    <scope>NUCLEOTIDE SEQUENCE</scope>
    <source>
        <strain evidence="1">CE91-St3</strain>
    </source>
</reference>
<dbReference type="AlphaFoldDB" id="A0AA37NSD0"/>
<comment type="caution">
    <text evidence="1">The sequence shown here is derived from an EMBL/GenBank/DDBJ whole genome shotgun (WGS) entry which is preliminary data.</text>
</comment>
<name>A0AA37NSD0_9BACT</name>
<evidence type="ECO:0000313" key="1">
    <source>
        <dbReference type="EMBL" id="GKH73491.1"/>
    </source>
</evidence>
<protein>
    <submittedName>
        <fullName evidence="1">Uncharacterized protein</fullName>
    </submittedName>
</protein>
<organism evidence="1 2">
    <name type="scientific">Parabacteroides merdae</name>
    <dbReference type="NCBI Taxonomy" id="46503"/>
    <lineage>
        <taxon>Bacteria</taxon>
        <taxon>Pseudomonadati</taxon>
        <taxon>Bacteroidota</taxon>
        <taxon>Bacteroidia</taxon>
        <taxon>Bacteroidales</taxon>
        <taxon>Tannerellaceae</taxon>
        <taxon>Parabacteroides</taxon>
    </lineage>
</organism>
<evidence type="ECO:0000313" key="2">
    <source>
        <dbReference type="Proteomes" id="UP001055114"/>
    </source>
</evidence>
<accession>A0AA37NSD0</accession>
<dbReference type="Proteomes" id="UP001055114">
    <property type="component" value="Unassembled WGS sequence"/>
</dbReference>
<dbReference type="RefSeq" id="WP_122298682.1">
    <property type="nucleotide sequence ID" value="NZ_BQNZ01000003.1"/>
</dbReference>
<sequence>MSYYEIKPETLRSNLEFIRQEIGRFQQAHDELNNKPDESRSDDADTLLRGYSRVLNELKALIRHDYDVENNKVKQYEQESFQRS</sequence>
<gene>
    <name evidence="1" type="ORF">CE91St3_33540</name>
</gene>
<proteinExistence type="predicted"/>
<dbReference type="EMBL" id="BQNZ01000003">
    <property type="protein sequence ID" value="GKH73491.1"/>
    <property type="molecule type" value="Genomic_DNA"/>
</dbReference>